<dbReference type="SUPFAM" id="SSF47323">
    <property type="entry name" value="Anticodon-binding domain of a subclass of class I aminoacyl-tRNA synthetases"/>
    <property type="match status" value="1"/>
</dbReference>
<dbReference type="InterPro" id="IPR013155">
    <property type="entry name" value="M/V/L/I-tRNA-synth_anticd-bd"/>
</dbReference>
<evidence type="ECO:0000256" key="8">
    <source>
        <dbReference type="HAMAP-Rule" id="MF_02004"/>
    </source>
</evidence>
<comment type="function">
    <text evidence="8">Catalyzes the attachment of valine to tRNA(Val). As ValRS can inadvertently accommodate and process structurally similar amino acids such as threonine, to avoid such errors, it has a 'posttransfer' editing activity that hydrolyzes mischarged Thr-tRNA(Val) in a tRNA-dependent manner.</text>
</comment>
<organism evidence="11 12">
    <name type="scientific">Candidatus Legionella polyplacis</name>
    <dbReference type="NCBI Taxonomy" id="2005262"/>
    <lineage>
        <taxon>Bacteria</taxon>
        <taxon>Pseudomonadati</taxon>
        <taxon>Pseudomonadota</taxon>
        <taxon>Gammaproteobacteria</taxon>
        <taxon>Legionellales</taxon>
        <taxon>Legionellaceae</taxon>
        <taxon>Legionella</taxon>
    </lineage>
</organism>
<keyword evidence="5 8" id="KW-0648">Protein biosynthesis</keyword>
<keyword evidence="4 8" id="KW-0067">ATP-binding</keyword>
<dbReference type="InterPro" id="IPR014729">
    <property type="entry name" value="Rossmann-like_a/b/a_fold"/>
</dbReference>
<dbReference type="Proteomes" id="UP001368618">
    <property type="component" value="Chromosome"/>
</dbReference>
<evidence type="ECO:0000313" key="12">
    <source>
        <dbReference type="Proteomes" id="UP001368618"/>
    </source>
</evidence>
<gene>
    <name evidence="8" type="primary">valS</name>
    <name evidence="11" type="ORF">RQL39_02560</name>
</gene>
<keyword evidence="12" id="KW-1185">Reference proteome</keyword>
<evidence type="ECO:0000256" key="7">
    <source>
        <dbReference type="ARBA" id="ARBA00047552"/>
    </source>
</evidence>
<keyword evidence="2 8" id="KW-0436">Ligase</keyword>
<reference evidence="11" key="1">
    <citation type="submission" date="2023-09" db="EMBL/GenBank/DDBJ databases">
        <title>Genomes of two closely related lineages of the louse Polyplax serrata with different host specificities.</title>
        <authorList>
            <person name="Martinu J."/>
            <person name="Tarabai H."/>
            <person name="Stefka J."/>
            <person name="Hypsa V."/>
        </authorList>
    </citation>
    <scope>NUCLEOTIDE SEQUENCE [LARGE SCALE GENOMIC DNA]</scope>
    <source>
        <strain evidence="11">98ZLc_SE</strain>
    </source>
</reference>
<comment type="subcellular location">
    <subcellularLocation>
        <location evidence="8">Cytoplasm</location>
    </subcellularLocation>
</comment>
<dbReference type="InterPro" id="IPR002303">
    <property type="entry name" value="Valyl-tRNA_ligase"/>
</dbReference>
<dbReference type="InterPro" id="IPR010978">
    <property type="entry name" value="tRNA-bd_arm"/>
</dbReference>
<evidence type="ECO:0000256" key="5">
    <source>
        <dbReference type="ARBA" id="ARBA00022917"/>
    </source>
</evidence>
<evidence type="ECO:0000313" key="11">
    <source>
        <dbReference type="EMBL" id="WWR11543.1"/>
    </source>
</evidence>
<dbReference type="InterPro" id="IPR001412">
    <property type="entry name" value="aa-tRNA-synth_I_CS"/>
</dbReference>
<dbReference type="NCBIfam" id="NF004349">
    <property type="entry name" value="PRK05729.1"/>
    <property type="match status" value="1"/>
</dbReference>
<feature type="binding site" evidence="8">
    <location>
        <position position="527"/>
    </location>
    <ligand>
        <name>ATP</name>
        <dbReference type="ChEBI" id="CHEBI:30616"/>
    </ligand>
</feature>
<keyword evidence="3 8" id="KW-0547">Nucleotide-binding</keyword>
<comment type="similarity">
    <text evidence="8">Belongs to the class-I aminoacyl-tRNA synthetase family. ValS type 1 subfamily.</text>
</comment>
<sequence length="932" mass="110518">MKKIYVPKDIEEKICKIWDNNEYYSHNKDEKYCIILPPPNITGPLHIGHSFQQTLMDVLIRYHRMLGREVLWKPGMDHAGISTQLIIERKLESLGILRKKLSRQNFIQKIWEWEKELSSYIRWQTKRIGFLLNWNNERFTLDEELSYSVKKIFIKLYEEGLIYKKSCLVNWDITLNTVISDLEVINKEVKSFLWFIKYPILGLKNNNDFVIVATSRPETLLGDVAIAIHPNDKRYFHLVGKKVIVPLCNRIIPIILDSSVKKEFGTGCVKITPAHDFNDYLLAIRHGLPIINIIDRQGKINNNAPISYRGIDRFLVRKKIVNDLSKNEMLFKIEPYITTVPFGEKSGSIIEPLISNQWFIKMKSLVKPAIDVVTEKKIRFFPEKWTKVYLDWMKNIEDWCISRQLWWGHRIPAWYDDNQNIYVGYSESDVRSKYNLNKNLFLKRDEDVLDTWFSSSIWPFSSLGWVNNSSEFKKFYPTSVLVTGFDIIFFWVARMIVMSMKFTGKVPFKEVVVTGLVRDNNSEKMSKSKGNILDPIDVIDGISIHDLVKKRISNPMLGLSKRNISELTYKEFFNGIPPMGADALRFSLCSFFSTGNNVYFDIDRVKGYRNFCNKLWNIFRYIFLNIDNNVKIFFDDTFLFKKDNLCFVDRWIISKLQKCIEKVHDYISIYRFDLLSKLIYSFVWHEYCDWYLEFSKIILKDPDILDLIKIYKKNVLLYTFISIIKILHPIMPFITEEFYQYSRKIFKSSCFESILFSSYPMKNKKLIDVQAEREIEWLILFIKCIRKIRKDIIIPSNKIISVYIKNITPIYVNYLEKYYNILLNIGNLDLISYSKFCLNSFLTFYSTFFNELIIVIPLHNFLYNKKNFLKIVDKINKYDHEINLIKLKLSDLNFIKNAPKSVILEKKKKLANIELDRKQLFKFKKTIKLVQD</sequence>
<dbReference type="EMBL" id="CP135137">
    <property type="protein sequence ID" value="WWR11543.1"/>
    <property type="molecule type" value="Genomic_DNA"/>
</dbReference>
<dbReference type="PANTHER" id="PTHR11946:SF93">
    <property type="entry name" value="VALINE--TRNA LIGASE, CHLOROPLASTIC_MITOCHONDRIAL 2"/>
    <property type="match status" value="1"/>
</dbReference>
<dbReference type="SUPFAM" id="SSF52374">
    <property type="entry name" value="Nucleotidylyl transferase"/>
    <property type="match status" value="1"/>
</dbReference>
<dbReference type="Gene3D" id="3.40.50.620">
    <property type="entry name" value="HUPs"/>
    <property type="match status" value="2"/>
</dbReference>
<name>A0ABZ2H0C7_9GAMM</name>
<dbReference type="Pfam" id="PF00133">
    <property type="entry name" value="tRNA-synt_1"/>
    <property type="match status" value="1"/>
</dbReference>
<evidence type="ECO:0000256" key="6">
    <source>
        <dbReference type="ARBA" id="ARBA00023146"/>
    </source>
</evidence>
<dbReference type="PANTHER" id="PTHR11946">
    <property type="entry name" value="VALYL-TRNA SYNTHETASES"/>
    <property type="match status" value="1"/>
</dbReference>
<dbReference type="InterPro" id="IPR009008">
    <property type="entry name" value="Val/Leu/Ile-tRNA-synth_edit"/>
</dbReference>
<dbReference type="SUPFAM" id="SSF50677">
    <property type="entry name" value="ValRS/IleRS/LeuRS editing domain"/>
    <property type="match status" value="1"/>
</dbReference>
<evidence type="ECO:0000256" key="4">
    <source>
        <dbReference type="ARBA" id="ARBA00022840"/>
    </source>
</evidence>
<comment type="catalytic activity">
    <reaction evidence="7 8">
        <text>tRNA(Val) + L-valine + ATP = L-valyl-tRNA(Val) + AMP + diphosphate</text>
        <dbReference type="Rhea" id="RHEA:10704"/>
        <dbReference type="Rhea" id="RHEA-COMP:9672"/>
        <dbReference type="Rhea" id="RHEA-COMP:9708"/>
        <dbReference type="ChEBI" id="CHEBI:30616"/>
        <dbReference type="ChEBI" id="CHEBI:33019"/>
        <dbReference type="ChEBI" id="CHEBI:57762"/>
        <dbReference type="ChEBI" id="CHEBI:78442"/>
        <dbReference type="ChEBI" id="CHEBI:78537"/>
        <dbReference type="ChEBI" id="CHEBI:456215"/>
        <dbReference type="EC" id="6.1.1.9"/>
    </reaction>
</comment>
<comment type="subunit">
    <text evidence="8">Monomer.</text>
</comment>
<feature type="domain" description="Aminoacyl-tRNA synthetase class Ia" evidence="9">
    <location>
        <begin position="14"/>
        <end position="593"/>
    </location>
</feature>
<dbReference type="InterPro" id="IPR037118">
    <property type="entry name" value="Val-tRNA_synth_C_sf"/>
</dbReference>
<dbReference type="PRINTS" id="PR00986">
    <property type="entry name" value="TRNASYNTHVAL"/>
</dbReference>
<dbReference type="InterPro" id="IPR002300">
    <property type="entry name" value="aa-tRNA-synth_Ia"/>
</dbReference>
<dbReference type="PROSITE" id="PS00178">
    <property type="entry name" value="AA_TRNA_LIGASE_I"/>
    <property type="match status" value="1"/>
</dbReference>
<feature type="domain" description="Methionyl/Valyl/Leucyl/Isoleucyl-tRNA synthetase anticodon-binding" evidence="10">
    <location>
        <begin position="649"/>
        <end position="803"/>
    </location>
</feature>
<keyword evidence="8" id="KW-0175">Coiled coil</keyword>
<dbReference type="HAMAP" id="MF_02004">
    <property type="entry name" value="Val_tRNA_synth_type1"/>
    <property type="match status" value="1"/>
</dbReference>
<feature type="short sequence motif" description="'HIGH' region" evidence="8">
    <location>
        <begin position="39"/>
        <end position="49"/>
    </location>
</feature>
<evidence type="ECO:0000259" key="10">
    <source>
        <dbReference type="Pfam" id="PF08264"/>
    </source>
</evidence>
<dbReference type="RefSeq" id="WP_338516111.1">
    <property type="nucleotide sequence ID" value="NZ_CP135137.1"/>
</dbReference>
<keyword evidence="1 8" id="KW-0963">Cytoplasm</keyword>
<protein>
    <recommendedName>
        <fullName evidence="8">Valine--tRNA ligase</fullName>
        <ecNumber evidence="8">6.1.1.9</ecNumber>
    </recommendedName>
    <alternativeName>
        <fullName evidence="8">Valyl-tRNA synthetase</fullName>
        <shortName evidence="8">ValRS</shortName>
    </alternativeName>
</protein>
<evidence type="ECO:0000259" key="9">
    <source>
        <dbReference type="Pfam" id="PF00133"/>
    </source>
</evidence>
<proteinExistence type="inferred from homology"/>
<dbReference type="Gene3D" id="3.90.740.10">
    <property type="entry name" value="Valyl/Leucyl/Isoleucyl-tRNA synthetase, editing domain"/>
    <property type="match status" value="1"/>
</dbReference>
<dbReference type="InterPro" id="IPR033705">
    <property type="entry name" value="Anticodon_Ia_Val"/>
</dbReference>
<keyword evidence="6 8" id="KW-0030">Aminoacyl-tRNA synthetase</keyword>
<evidence type="ECO:0000256" key="1">
    <source>
        <dbReference type="ARBA" id="ARBA00022490"/>
    </source>
</evidence>
<dbReference type="InterPro" id="IPR009080">
    <property type="entry name" value="tRNAsynth_Ia_anticodon-bd"/>
</dbReference>
<evidence type="ECO:0000256" key="2">
    <source>
        <dbReference type="ARBA" id="ARBA00022598"/>
    </source>
</evidence>
<dbReference type="Pfam" id="PF08264">
    <property type="entry name" value="Anticodon_1"/>
    <property type="match status" value="1"/>
</dbReference>
<comment type="domain">
    <text evidence="8">ValRS has two distinct active sites: one for aminoacylation and one for editing. The misactivated threonine is translocated from the active site to the editing site.</text>
</comment>
<dbReference type="GO" id="GO:0004832">
    <property type="term" value="F:valine-tRNA ligase activity"/>
    <property type="evidence" value="ECO:0007669"/>
    <property type="project" value="UniProtKB-EC"/>
</dbReference>
<evidence type="ECO:0000256" key="3">
    <source>
        <dbReference type="ARBA" id="ARBA00022741"/>
    </source>
</evidence>
<dbReference type="CDD" id="cd00817">
    <property type="entry name" value="ValRS_core"/>
    <property type="match status" value="1"/>
</dbReference>
<dbReference type="SUPFAM" id="SSF46589">
    <property type="entry name" value="tRNA-binding arm"/>
    <property type="match status" value="1"/>
</dbReference>
<dbReference type="EC" id="6.1.1.9" evidence="8"/>
<dbReference type="Gene3D" id="1.10.730.10">
    <property type="entry name" value="Isoleucyl-tRNA Synthetase, Domain 1"/>
    <property type="match status" value="1"/>
</dbReference>
<feature type="short sequence motif" description="'KMSKS' region" evidence="8">
    <location>
        <begin position="524"/>
        <end position="528"/>
    </location>
</feature>
<comment type="domain">
    <text evidence="8">The C-terminal coiled-coil domain is crucial for aminoacylation activity.</text>
</comment>
<accession>A0ABZ2H0C7</accession>
<dbReference type="Gene3D" id="1.10.287.380">
    <property type="entry name" value="Valyl-tRNA synthetase, C-terminal domain"/>
    <property type="match status" value="1"/>
</dbReference>
<dbReference type="CDD" id="cd07962">
    <property type="entry name" value="Anticodon_Ia_Val"/>
    <property type="match status" value="1"/>
</dbReference>
<dbReference type="NCBIfam" id="TIGR00422">
    <property type="entry name" value="valS"/>
    <property type="match status" value="1"/>
</dbReference>